<accession>A0A7V8N150</accession>
<dbReference type="Proteomes" id="UP000530186">
    <property type="component" value="Unassembled WGS sequence"/>
</dbReference>
<evidence type="ECO:0000313" key="6">
    <source>
        <dbReference type="Proteomes" id="UP000530186"/>
    </source>
</evidence>
<dbReference type="GO" id="GO:0016301">
    <property type="term" value="F:kinase activity"/>
    <property type="evidence" value="ECO:0007669"/>
    <property type="project" value="UniProtKB-KW"/>
</dbReference>
<name>A0A7V8N150_9LACT</name>
<dbReference type="RefSeq" id="WP_180746870.1">
    <property type="nucleotide sequence ID" value="NZ_CBCRWQ010000009.1"/>
</dbReference>
<protein>
    <submittedName>
        <fullName evidence="5">Sugar kinase</fullName>
    </submittedName>
</protein>
<dbReference type="SUPFAM" id="SSF53613">
    <property type="entry name" value="Ribokinase-like"/>
    <property type="match status" value="1"/>
</dbReference>
<keyword evidence="6" id="KW-1185">Reference proteome</keyword>
<dbReference type="PANTHER" id="PTHR43320">
    <property type="entry name" value="SUGAR KINASE"/>
    <property type="match status" value="1"/>
</dbReference>
<dbReference type="AlphaFoldDB" id="A0A7V8N150"/>
<dbReference type="PANTHER" id="PTHR43320:SF2">
    <property type="entry name" value="2-DEHYDRO-3-DEOXYGLUCONOKINASE_2-DEHYDRO-3-DEOXYGALACTONOKINASE"/>
    <property type="match status" value="1"/>
</dbReference>
<dbReference type="InterPro" id="IPR052700">
    <property type="entry name" value="Carb_kinase_PfkB-like"/>
</dbReference>
<feature type="domain" description="Carbohydrate kinase PfkB" evidence="4">
    <location>
        <begin position="1"/>
        <end position="316"/>
    </location>
</feature>
<keyword evidence="2" id="KW-0808">Transferase</keyword>
<evidence type="ECO:0000256" key="3">
    <source>
        <dbReference type="ARBA" id="ARBA00022777"/>
    </source>
</evidence>
<proteinExistence type="inferred from homology"/>
<sequence>MSKVVTLGEILARFSTTAGTRISHIDHMQVVYGGGEANVAISLANFGHEVSFASKVPDNALGEAVKRHLKSHNVSTEFLLQGGPRLGTYYMEAGVGERGASVFFDRAGSSFAVMNDIEWNLSELFKDVDIFHVSGIVSAVSVAWRDMAVELVKAAKAAGCIVSFDVNYRGKMWSQAECGAVIQKILPYVDYCSAGHMDALYLLGIPEAPSDVANELVYYYEKMHQIFPNIKLFYATKRDVVSASHNRLTGAIWHQKDGLVMSKTHEINPIIDRVGGGDAFSGGVLHGILSGWILQESIDFGTAASALKHTVHGDTNLFSEREVSDFLAAGSGAIQR</sequence>
<dbReference type="Gene3D" id="3.40.1190.20">
    <property type="match status" value="1"/>
</dbReference>
<dbReference type="GeneID" id="303195055"/>
<dbReference type="CDD" id="cd01166">
    <property type="entry name" value="KdgK"/>
    <property type="match status" value="1"/>
</dbReference>
<organism evidence="5 6">
    <name type="scientific">Pseudolactococcus laudensis</name>
    <dbReference type="NCBI Taxonomy" id="1494461"/>
    <lineage>
        <taxon>Bacteria</taxon>
        <taxon>Bacillati</taxon>
        <taxon>Bacillota</taxon>
        <taxon>Bacilli</taxon>
        <taxon>Lactobacillales</taxon>
        <taxon>Streptococcaceae</taxon>
        <taxon>Pseudolactococcus</taxon>
    </lineage>
</organism>
<evidence type="ECO:0000313" key="5">
    <source>
        <dbReference type="EMBL" id="MBA0016686.1"/>
    </source>
</evidence>
<reference evidence="5 6" key="1">
    <citation type="submission" date="2020-07" db="EMBL/GenBank/DDBJ databases">
        <authorList>
            <person name="Hilgarth M."/>
            <person name="Werum V."/>
            <person name="Vogel R.F."/>
        </authorList>
    </citation>
    <scope>NUCLEOTIDE SEQUENCE [LARGE SCALE GENOMIC DNA]</scope>
    <source>
        <strain evidence="5 6">DSM 28961</strain>
    </source>
</reference>
<dbReference type="InterPro" id="IPR011611">
    <property type="entry name" value="PfkB_dom"/>
</dbReference>
<evidence type="ECO:0000256" key="1">
    <source>
        <dbReference type="ARBA" id="ARBA00010688"/>
    </source>
</evidence>
<gene>
    <name evidence="5" type="ORF">HZR21_05955</name>
</gene>
<comment type="similarity">
    <text evidence="1">Belongs to the carbohydrate kinase PfkB family.</text>
</comment>
<evidence type="ECO:0000259" key="4">
    <source>
        <dbReference type="Pfam" id="PF00294"/>
    </source>
</evidence>
<dbReference type="Pfam" id="PF00294">
    <property type="entry name" value="PfkB"/>
    <property type="match status" value="1"/>
</dbReference>
<comment type="caution">
    <text evidence="5">The sequence shown here is derived from an EMBL/GenBank/DDBJ whole genome shotgun (WGS) entry which is preliminary data.</text>
</comment>
<dbReference type="InterPro" id="IPR029056">
    <property type="entry name" value="Ribokinase-like"/>
</dbReference>
<evidence type="ECO:0000256" key="2">
    <source>
        <dbReference type="ARBA" id="ARBA00022679"/>
    </source>
</evidence>
<keyword evidence="3 5" id="KW-0418">Kinase</keyword>
<dbReference type="EMBL" id="JACBNY010000008">
    <property type="protein sequence ID" value="MBA0016686.1"/>
    <property type="molecule type" value="Genomic_DNA"/>
</dbReference>